<keyword evidence="4" id="KW-0804">Transcription</keyword>
<dbReference type="GO" id="GO:0003677">
    <property type="term" value="F:DNA binding"/>
    <property type="evidence" value="ECO:0007669"/>
    <property type="project" value="UniProtKB-KW"/>
</dbReference>
<protein>
    <submittedName>
        <fullName evidence="6">LysR family transcriptional regulator</fullName>
    </submittedName>
</protein>
<keyword evidence="3" id="KW-0238">DNA-binding</keyword>
<dbReference type="EMBL" id="SDPU01000035">
    <property type="protein sequence ID" value="RYU09558.1"/>
    <property type="molecule type" value="Genomic_DNA"/>
</dbReference>
<dbReference type="Gene3D" id="3.40.190.10">
    <property type="entry name" value="Periplasmic binding protein-like II"/>
    <property type="match status" value="2"/>
</dbReference>
<comment type="similarity">
    <text evidence="1">Belongs to the LysR transcriptional regulatory family.</text>
</comment>
<evidence type="ECO:0000259" key="5">
    <source>
        <dbReference type="PROSITE" id="PS50931"/>
    </source>
</evidence>
<sequence>MRHGTLIAMTHDLSSLLRSWRELAVLAETGHVTDTAAILGVAQPTLSRSLARVSAEVGAPLVRRHGRGIVLTRYGEQLAAVAERVVADTEAAVRRIRAEVDPERGLVRFGFQHLMGTQLVPRVLRQLHDEHPAIRVDLVEGGAHMLAGQVADGEIDLGLVALPAPVERPHVTSEVLGEQELVLVVPAEHRLAGADAPVPLTAIQGEPLVRMADGYGMRTITEALVAEVGVDVEPSYECRDLATASGLVAAGLGVTVAPRGAGGPGTVEVALDVAGRTPTRAVQLLWHEAALDAAPVRLLRRSVEDVLPALLGPVSSGVPPASP</sequence>
<dbReference type="InterPro" id="IPR005119">
    <property type="entry name" value="LysR_subst-bd"/>
</dbReference>
<dbReference type="SUPFAM" id="SSF46785">
    <property type="entry name" value="Winged helix' DNA-binding domain"/>
    <property type="match status" value="1"/>
</dbReference>
<dbReference type="InterPro" id="IPR000847">
    <property type="entry name" value="LysR_HTH_N"/>
</dbReference>
<evidence type="ECO:0000313" key="7">
    <source>
        <dbReference type="Proteomes" id="UP000291189"/>
    </source>
</evidence>
<dbReference type="Pfam" id="PF03466">
    <property type="entry name" value="LysR_substrate"/>
    <property type="match status" value="1"/>
</dbReference>
<keyword evidence="7" id="KW-1185">Reference proteome</keyword>
<name>A0A4Q5IWL5_9ACTN</name>
<proteinExistence type="inferred from homology"/>
<reference evidence="6 7" key="1">
    <citation type="submission" date="2019-01" db="EMBL/GenBank/DDBJ databases">
        <title>Nocardioides guangzhouensis sp. nov., an actinobacterium isolated from soil.</title>
        <authorList>
            <person name="Fu Y."/>
            <person name="Cai Y."/>
            <person name="Lin Z."/>
            <person name="Chen P."/>
        </authorList>
    </citation>
    <scope>NUCLEOTIDE SEQUENCE [LARGE SCALE GENOMIC DNA]</scope>
    <source>
        <strain evidence="6 7">NBRC 105384</strain>
    </source>
</reference>
<evidence type="ECO:0000256" key="3">
    <source>
        <dbReference type="ARBA" id="ARBA00023125"/>
    </source>
</evidence>
<dbReference type="InterPro" id="IPR036390">
    <property type="entry name" value="WH_DNA-bd_sf"/>
</dbReference>
<organism evidence="6 7">
    <name type="scientific">Nocardioides iriomotensis</name>
    <dbReference type="NCBI Taxonomy" id="715784"/>
    <lineage>
        <taxon>Bacteria</taxon>
        <taxon>Bacillati</taxon>
        <taxon>Actinomycetota</taxon>
        <taxon>Actinomycetes</taxon>
        <taxon>Propionibacteriales</taxon>
        <taxon>Nocardioidaceae</taxon>
        <taxon>Nocardioides</taxon>
    </lineage>
</organism>
<evidence type="ECO:0000256" key="4">
    <source>
        <dbReference type="ARBA" id="ARBA00023163"/>
    </source>
</evidence>
<dbReference type="Proteomes" id="UP000291189">
    <property type="component" value="Unassembled WGS sequence"/>
</dbReference>
<dbReference type="PANTHER" id="PTHR30346">
    <property type="entry name" value="TRANSCRIPTIONAL DUAL REGULATOR HCAR-RELATED"/>
    <property type="match status" value="1"/>
</dbReference>
<dbReference type="GO" id="GO:0032993">
    <property type="term" value="C:protein-DNA complex"/>
    <property type="evidence" value="ECO:0007669"/>
    <property type="project" value="TreeGrafter"/>
</dbReference>
<keyword evidence="2" id="KW-0805">Transcription regulation</keyword>
<evidence type="ECO:0000256" key="2">
    <source>
        <dbReference type="ARBA" id="ARBA00023015"/>
    </source>
</evidence>
<dbReference type="SUPFAM" id="SSF53850">
    <property type="entry name" value="Periplasmic binding protein-like II"/>
    <property type="match status" value="1"/>
</dbReference>
<evidence type="ECO:0000256" key="1">
    <source>
        <dbReference type="ARBA" id="ARBA00009437"/>
    </source>
</evidence>
<dbReference type="GO" id="GO:0003700">
    <property type="term" value="F:DNA-binding transcription factor activity"/>
    <property type="evidence" value="ECO:0007669"/>
    <property type="project" value="InterPro"/>
</dbReference>
<feature type="domain" description="HTH lysR-type" evidence="5">
    <location>
        <begin position="17"/>
        <end position="72"/>
    </location>
</feature>
<accession>A0A4Q5IWL5</accession>
<evidence type="ECO:0000313" key="6">
    <source>
        <dbReference type="EMBL" id="RYU09558.1"/>
    </source>
</evidence>
<dbReference type="Pfam" id="PF00126">
    <property type="entry name" value="HTH_1"/>
    <property type="match status" value="1"/>
</dbReference>
<comment type="caution">
    <text evidence="6">The sequence shown here is derived from an EMBL/GenBank/DDBJ whole genome shotgun (WGS) entry which is preliminary data.</text>
</comment>
<dbReference type="PANTHER" id="PTHR30346:SF28">
    <property type="entry name" value="HTH-TYPE TRANSCRIPTIONAL REGULATOR CYNR"/>
    <property type="match status" value="1"/>
</dbReference>
<dbReference type="OrthoDB" id="3181812at2"/>
<dbReference type="InterPro" id="IPR036388">
    <property type="entry name" value="WH-like_DNA-bd_sf"/>
</dbReference>
<dbReference type="PROSITE" id="PS50931">
    <property type="entry name" value="HTH_LYSR"/>
    <property type="match status" value="1"/>
</dbReference>
<dbReference type="Gene3D" id="1.10.10.10">
    <property type="entry name" value="Winged helix-like DNA-binding domain superfamily/Winged helix DNA-binding domain"/>
    <property type="match status" value="1"/>
</dbReference>
<gene>
    <name evidence="6" type="ORF">ETU37_21180</name>
</gene>
<dbReference type="AlphaFoldDB" id="A0A4Q5IWL5"/>